<dbReference type="Proteomes" id="UP000314294">
    <property type="component" value="Unassembled WGS sequence"/>
</dbReference>
<evidence type="ECO:0000313" key="2">
    <source>
        <dbReference type="EMBL" id="TNN39325.1"/>
    </source>
</evidence>
<dbReference type="EMBL" id="SRLO01001289">
    <property type="protein sequence ID" value="TNN39325.1"/>
    <property type="molecule type" value="Genomic_DNA"/>
</dbReference>
<comment type="caution">
    <text evidence="2">The sequence shown here is derived from an EMBL/GenBank/DDBJ whole genome shotgun (WGS) entry which is preliminary data.</text>
</comment>
<organism evidence="2 3">
    <name type="scientific">Liparis tanakae</name>
    <name type="common">Tanaka's snailfish</name>
    <dbReference type="NCBI Taxonomy" id="230148"/>
    <lineage>
        <taxon>Eukaryota</taxon>
        <taxon>Metazoa</taxon>
        <taxon>Chordata</taxon>
        <taxon>Craniata</taxon>
        <taxon>Vertebrata</taxon>
        <taxon>Euteleostomi</taxon>
        <taxon>Actinopterygii</taxon>
        <taxon>Neopterygii</taxon>
        <taxon>Teleostei</taxon>
        <taxon>Neoteleostei</taxon>
        <taxon>Acanthomorphata</taxon>
        <taxon>Eupercaria</taxon>
        <taxon>Perciformes</taxon>
        <taxon>Cottioidei</taxon>
        <taxon>Cottales</taxon>
        <taxon>Liparidae</taxon>
        <taxon>Liparis</taxon>
    </lineage>
</organism>
<evidence type="ECO:0000313" key="3">
    <source>
        <dbReference type="Proteomes" id="UP000314294"/>
    </source>
</evidence>
<proteinExistence type="predicted"/>
<gene>
    <name evidence="2" type="ORF">EYF80_050495</name>
</gene>
<accession>A0A4Z2FEM4</accession>
<feature type="compositionally biased region" description="Polar residues" evidence="1">
    <location>
        <begin position="74"/>
        <end position="84"/>
    </location>
</feature>
<evidence type="ECO:0000256" key="1">
    <source>
        <dbReference type="SAM" id="MobiDB-lite"/>
    </source>
</evidence>
<dbReference type="AlphaFoldDB" id="A0A4Z2FEM4"/>
<keyword evidence="3" id="KW-1185">Reference proteome</keyword>
<feature type="region of interest" description="Disordered" evidence="1">
    <location>
        <begin position="40"/>
        <end position="84"/>
    </location>
</feature>
<name>A0A4Z2FEM4_9TELE</name>
<protein>
    <submittedName>
        <fullName evidence="2">Uncharacterized protein</fullName>
    </submittedName>
</protein>
<sequence length="84" mass="9543">MIGQGNVSLPVELKDQVMLRLKLLEALMDMSRFLLACAERKRQKKEREDRQSRPCSPAALQPDPNAPRFASRSRGVTETKANYV</sequence>
<reference evidence="2 3" key="1">
    <citation type="submission" date="2019-03" db="EMBL/GenBank/DDBJ databases">
        <title>First draft genome of Liparis tanakae, snailfish: a comprehensive survey of snailfish specific genes.</title>
        <authorList>
            <person name="Kim W."/>
            <person name="Song I."/>
            <person name="Jeong J.-H."/>
            <person name="Kim D."/>
            <person name="Kim S."/>
            <person name="Ryu S."/>
            <person name="Song J.Y."/>
            <person name="Lee S.K."/>
        </authorList>
    </citation>
    <scope>NUCLEOTIDE SEQUENCE [LARGE SCALE GENOMIC DNA]</scope>
    <source>
        <tissue evidence="2">Muscle</tissue>
    </source>
</reference>